<dbReference type="STRING" id="159449.B4N89_34290"/>
<dbReference type="PROSITE" id="PS00552">
    <property type="entry name" value="HTH_MERR_1"/>
    <property type="match status" value="1"/>
</dbReference>
<keyword evidence="1" id="KW-0238">DNA-binding</keyword>
<dbReference type="GO" id="GO:0003700">
    <property type="term" value="F:DNA-binding transcription factor activity"/>
    <property type="evidence" value="ECO:0007669"/>
    <property type="project" value="InterPro"/>
</dbReference>
<dbReference type="OrthoDB" id="9802944at2"/>
<accession>A0A1T3NS24</accession>
<dbReference type="Pfam" id="PF13411">
    <property type="entry name" value="MerR_1"/>
    <property type="match status" value="1"/>
</dbReference>
<evidence type="ECO:0000259" key="2">
    <source>
        <dbReference type="PROSITE" id="PS50937"/>
    </source>
</evidence>
<dbReference type="Gene3D" id="1.10.1660.10">
    <property type="match status" value="1"/>
</dbReference>
<evidence type="ECO:0000256" key="1">
    <source>
        <dbReference type="ARBA" id="ARBA00023125"/>
    </source>
</evidence>
<name>A0A1T3NS24_9ACTN</name>
<reference evidence="3 4" key="1">
    <citation type="submission" date="2017-03" db="EMBL/GenBank/DDBJ databases">
        <title>Draft genome sequence of Streptomyces scabrisporus NF3, endophyte isolated from Amphipterygium adstringens.</title>
        <authorList>
            <person name="Vazquez M."/>
            <person name="Ceapa C.D."/>
            <person name="Rodriguez Luna D."/>
            <person name="Sanchez Esquivel S."/>
        </authorList>
    </citation>
    <scope>NUCLEOTIDE SEQUENCE [LARGE SCALE GENOMIC DNA]</scope>
    <source>
        <strain evidence="3 4">NF3</strain>
    </source>
</reference>
<dbReference type="GO" id="GO:0003677">
    <property type="term" value="F:DNA binding"/>
    <property type="evidence" value="ECO:0007669"/>
    <property type="project" value="UniProtKB-KW"/>
</dbReference>
<organism evidence="3 4">
    <name type="scientific">Embleya scabrispora</name>
    <dbReference type="NCBI Taxonomy" id="159449"/>
    <lineage>
        <taxon>Bacteria</taxon>
        <taxon>Bacillati</taxon>
        <taxon>Actinomycetota</taxon>
        <taxon>Actinomycetes</taxon>
        <taxon>Kitasatosporales</taxon>
        <taxon>Streptomycetaceae</taxon>
        <taxon>Embleya</taxon>
    </lineage>
</organism>
<dbReference type="PANTHER" id="PTHR30204">
    <property type="entry name" value="REDOX-CYCLING DRUG-SENSING TRANSCRIPTIONAL ACTIVATOR SOXR"/>
    <property type="match status" value="1"/>
</dbReference>
<dbReference type="PANTHER" id="PTHR30204:SF98">
    <property type="entry name" value="HTH-TYPE TRANSCRIPTIONAL REGULATOR ADHR"/>
    <property type="match status" value="1"/>
</dbReference>
<gene>
    <name evidence="3" type="ORF">B4N89_34290</name>
</gene>
<dbReference type="AlphaFoldDB" id="A0A1T3NS24"/>
<dbReference type="SUPFAM" id="SSF46955">
    <property type="entry name" value="Putative DNA-binding domain"/>
    <property type="match status" value="1"/>
</dbReference>
<dbReference type="InterPro" id="IPR047057">
    <property type="entry name" value="MerR_fam"/>
</dbReference>
<dbReference type="InterPro" id="IPR000551">
    <property type="entry name" value="MerR-type_HTH_dom"/>
</dbReference>
<dbReference type="SMART" id="SM00422">
    <property type="entry name" value="HTH_MERR"/>
    <property type="match status" value="1"/>
</dbReference>
<dbReference type="EMBL" id="MWQN01000002">
    <property type="protein sequence ID" value="OPC79500.1"/>
    <property type="molecule type" value="Genomic_DNA"/>
</dbReference>
<protein>
    <submittedName>
        <fullName evidence="3">MerR family transcriptional regulator</fullName>
    </submittedName>
</protein>
<evidence type="ECO:0000313" key="3">
    <source>
        <dbReference type="EMBL" id="OPC79500.1"/>
    </source>
</evidence>
<feature type="domain" description="HTH merR-type" evidence="2">
    <location>
        <begin position="1"/>
        <end position="70"/>
    </location>
</feature>
<sequence>MSIGEVAARTGLTIDTLRFYEREGILANPVRRGPGGRRRYAEHDIAWLNMCIVLRGSGMPIPAIRHYTELARAGEGTERERLAILREHKTRIAGQIAQLHQCMDLIGYKIGVYEDYLAESEPEPEPGAIL</sequence>
<proteinExistence type="predicted"/>
<evidence type="ECO:0000313" key="4">
    <source>
        <dbReference type="Proteomes" id="UP000190037"/>
    </source>
</evidence>
<dbReference type="PROSITE" id="PS50937">
    <property type="entry name" value="HTH_MERR_2"/>
    <property type="match status" value="1"/>
</dbReference>
<dbReference type="Proteomes" id="UP000190037">
    <property type="component" value="Unassembled WGS sequence"/>
</dbReference>
<comment type="caution">
    <text evidence="3">The sequence shown here is derived from an EMBL/GenBank/DDBJ whole genome shotgun (WGS) entry which is preliminary data.</text>
</comment>
<dbReference type="InterPro" id="IPR009061">
    <property type="entry name" value="DNA-bd_dom_put_sf"/>
</dbReference>
<dbReference type="CDD" id="cd01109">
    <property type="entry name" value="HTH_YyaN"/>
    <property type="match status" value="1"/>
</dbReference>
<keyword evidence="4" id="KW-1185">Reference proteome</keyword>